<dbReference type="GO" id="GO:0020037">
    <property type="term" value="F:heme binding"/>
    <property type="evidence" value="ECO:0007669"/>
    <property type="project" value="InterPro"/>
</dbReference>
<dbReference type="GO" id="GO:0016705">
    <property type="term" value="F:oxidoreductase activity, acting on paired donors, with incorporation or reduction of molecular oxygen"/>
    <property type="evidence" value="ECO:0007669"/>
    <property type="project" value="InterPro"/>
</dbReference>
<comment type="caution">
    <text evidence="11">The sequence shown here is derived from an EMBL/GenBank/DDBJ whole genome shotgun (WGS) entry which is preliminary data.</text>
</comment>
<keyword evidence="5 9" id="KW-0560">Oxidoreductase</keyword>
<gene>
    <name evidence="11" type="ORF">N657DRAFT_683818</name>
</gene>
<keyword evidence="6 8" id="KW-0408">Iron</keyword>
<name>A0AAN6TT63_9PEZI</name>
<keyword evidence="12" id="KW-1185">Reference proteome</keyword>
<dbReference type="CDD" id="cd11058">
    <property type="entry name" value="CYP60B-like"/>
    <property type="match status" value="1"/>
</dbReference>
<keyword evidence="3 8" id="KW-0349">Heme</keyword>
<evidence type="ECO:0000256" key="5">
    <source>
        <dbReference type="ARBA" id="ARBA00023002"/>
    </source>
</evidence>
<evidence type="ECO:0000256" key="4">
    <source>
        <dbReference type="ARBA" id="ARBA00022723"/>
    </source>
</evidence>
<evidence type="ECO:0000313" key="11">
    <source>
        <dbReference type="EMBL" id="KAK4120237.1"/>
    </source>
</evidence>
<protein>
    <submittedName>
        <fullName evidence="11">Cytochrome P450</fullName>
    </submittedName>
</protein>
<dbReference type="PANTHER" id="PTHR24305">
    <property type="entry name" value="CYTOCHROME P450"/>
    <property type="match status" value="1"/>
</dbReference>
<dbReference type="Proteomes" id="UP001302602">
    <property type="component" value="Unassembled WGS sequence"/>
</dbReference>
<dbReference type="PROSITE" id="PS00086">
    <property type="entry name" value="CYTOCHROME_P450"/>
    <property type="match status" value="1"/>
</dbReference>
<dbReference type="GeneID" id="87833377"/>
<evidence type="ECO:0000256" key="1">
    <source>
        <dbReference type="ARBA" id="ARBA00001971"/>
    </source>
</evidence>
<organism evidence="11 12">
    <name type="scientific">Parathielavia appendiculata</name>
    <dbReference type="NCBI Taxonomy" id="2587402"/>
    <lineage>
        <taxon>Eukaryota</taxon>
        <taxon>Fungi</taxon>
        <taxon>Dikarya</taxon>
        <taxon>Ascomycota</taxon>
        <taxon>Pezizomycotina</taxon>
        <taxon>Sordariomycetes</taxon>
        <taxon>Sordariomycetidae</taxon>
        <taxon>Sordariales</taxon>
        <taxon>Chaetomiaceae</taxon>
        <taxon>Parathielavia</taxon>
    </lineage>
</organism>
<keyword evidence="10" id="KW-0472">Membrane</keyword>
<evidence type="ECO:0000256" key="8">
    <source>
        <dbReference type="PIRSR" id="PIRSR602401-1"/>
    </source>
</evidence>
<comment type="cofactor">
    <cofactor evidence="1 8">
        <name>heme</name>
        <dbReference type="ChEBI" id="CHEBI:30413"/>
    </cofactor>
</comment>
<dbReference type="PRINTS" id="PR00463">
    <property type="entry name" value="EP450I"/>
</dbReference>
<dbReference type="EMBL" id="MU853240">
    <property type="protein sequence ID" value="KAK4120237.1"/>
    <property type="molecule type" value="Genomic_DNA"/>
</dbReference>
<feature type="transmembrane region" description="Helical" evidence="10">
    <location>
        <begin position="16"/>
        <end position="37"/>
    </location>
</feature>
<evidence type="ECO:0000256" key="3">
    <source>
        <dbReference type="ARBA" id="ARBA00022617"/>
    </source>
</evidence>
<dbReference type="RefSeq" id="XP_062644008.1">
    <property type="nucleotide sequence ID" value="XM_062796609.1"/>
</dbReference>
<keyword evidence="10" id="KW-0812">Transmembrane</keyword>
<comment type="similarity">
    <text evidence="2 9">Belongs to the cytochrome P450 family.</text>
</comment>
<evidence type="ECO:0000256" key="9">
    <source>
        <dbReference type="RuleBase" id="RU000461"/>
    </source>
</evidence>
<proteinExistence type="inferred from homology"/>
<reference evidence="11" key="1">
    <citation type="journal article" date="2023" name="Mol. Phylogenet. Evol.">
        <title>Genome-scale phylogeny and comparative genomics of the fungal order Sordariales.</title>
        <authorList>
            <person name="Hensen N."/>
            <person name="Bonometti L."/>
            <person name="Westerberg I."/>
            <person name="Brannstrom I.O."/>
            <person name="Guillou S."/>
            <person name="Cros-Aarteil S."/>
            <person name="Calhoun S."/>
            <person name="Haridas S."/>
            <person name="Kuo A."/>
            <person name="Mondo S."/>
            <person name="Pangilinan J."/>
            <person name="Riley R."/>
            <person name="LaButti K."/>
            <person name="Andreopoulos B."/>
            <person name="Lipzen A."/>
            <person name="Chen C."/>
            <person name="Yan M."/>
            <person name="Daum C."/>
            <person name="Ng V."/>
            <person name="Clum A."/>
            <person name="Steindorff A."/>
            <person name="Ohm R.A."/>
            <person name="Martin F."/>
            <person name="Silar P."/>
            <person name="Natvig D.O."/>
            <person name="Lalanne C."/>
            <person name="Gautier V."/>
            <person name="Ament-Velasquez S.L."/>
            <person name="Kruys A."/>
            <person name="Hutchinson M.I."/>
            <person name="Powell A.J."/>
            <person name="Barry K."/>
            <person name="Miller A.N."/>
            <person name="Grigoriev I.V."/>
            <person name="Debuchy R."/>
            <person name="Gladieux P."/>
            <person name="Hiltunen Thoren M."/>
            <person name="Johannesson H."/>
        </authorList>
    </citation>
    <scope>NUCLEOTIDE SEQUENCE</scope>
    <source>
        <strain evidence="11">CBS 731.68</strain>
    </source>
</reference>
<dbReference type="InterPro" id="IPR050121">
    <property type="entry name" value="Cytochrome_P450_monoxygenase"/>
</dbReference>
<evidence type="ECO:0000256" key="6">
    <source>
        <dbReference type="ARBA" id="ARBA00023004"/>
    </source>
</evidence>
<keyword evidence="10" id="KW-1133">Transmembrane helix</keyword>
<dbReference type="GO" id="GO:0005506">
    <property type="term" value="F:iron ion binding"/>
    <property type="evidence" value="ECO:0007669"/>
    <property type="project" value="InterPro"/>
</dbReference>
<dbReference type="PANTHER" id="PTHR24305:SF230">
    <property type="entry name" value="P450, PUTATIVE (EUROFUNG)-RELATED"/>
    <property type="match status" value="1"/>
</dbReference>
<dbReference type="InterPro" id="IPR001128">
    <property type="entry name" value="Cyt_P450"/>
</dbReference>
<evidence type="ECO:0000313" key="12">
    <source>
        <dbReference type="Proteomes" id="UP001302602"/>
    </source>
</evidence>
<dbReference type="InterPro" id="IPR017972">
    <property type="entry name" value="Cyt_P450_CS"/>
</dbReference>
<keyword evidence="7 9" id="KW-0503">Monooxygenase</keyword>
<dbReference type="InterPro" id="IPR002401">
    <property type="entry name" value="Cyt_P450_E_grp-I"/>
</dbReference>
<dbReference type="AlphaFoldDB" id="A0AAN6TT63"/>
<accession>A0AAN6TT63</accession>
<dbReference type="Gene3D" id="1.10.630.10">
    <property type="entry name" value="Cytochrome P450"/>
    <property type="match status" value="1"/>
</dbReference>
<evidence type="ECO:0000256" key="10">
    <source>
        <dbReference type="SAM" id="Phobius"/>
    </source>
</evidence>
<feature type="binding site" description="axial binding residue" evidence="8">
    <location>
        <position position="480"/>
    </location>
    <ligand>
        <name>heme</name>
        <dbReference type="ChEBI" id="CHEBI:30413"/>
    </ligand>
    <ligandPart>
        <name>Fe</name>
        <dbReference type="ChEBI" id="CHEBI:18248"/>
    </ligandPart>
</feature>
<evidence type="ECO:0000256" key="7">
    <source>
        <dbReference type="ARBA" id="ARBA00023033"/>
    </source>
</evidence>
<dbReference type="GO" id="GO:0004497">
    <property type="term" value="F:monooxygenase activity"/>
    <property type="evidence" value="ECO:0007669"/>
    <property type="project" value="UniProtKB-KW"/>
</dbReference>
<dbReference type="InterPro" id="IPR036396">
    <property type="entry name" value="Cyt_P450_sf"/>
</dbReference>
<keyword evidence="4 8" id="KW-0479">Metal-binding</keyword>
<dbReference type="PRINTS" id="PR00385">
    <property type="entry name" value="P450"/>
</dbReference>
<dbReference type="Pfam" id="PF00067">
    <property type="entry name" value="p450"/>
    <property type="match status" value="1"/>
</dbReference>
<dbReference type="SUPFAM" id="SSF48264">
    <property type="entry name" value="Cytochrome P450"/>
    <property type="match status" value="1"/>
</dbReference>
<evidence type="ECO:0000256" key="2">
    <source>
        <dbReference type="ARBA" id="ARBA00010617"/>
    </source>
</evidence>
<sequence>MPLDKLSPPIHSLPHLLLYSLLLIPIYHFLLALYNLFLHPLRSYPGPLLSRASALPHALRLLSDHGPVMVHALHEKYGPVVRVGPNHLTYTDLRAWKDIYHVRHAHGHRNDGGSGGDVRENGKSWLFYRESVMERPDGEEPVSLLDADWEEHSRLRRALAGGFSEKAMREQEVVIQGYVDLLVRGLRGRMERGEAVDLVQWYNWTTFDVIGDLVFAESFGCLEGEMGHPFISMVTGFVRQQAALLAVKYAGLSRWRVVKSVLRWAIKRMAGDKAQTLHEIMWAKLKRRLDMKEERTDLFEGLMSKRKEWNLSIARLQANATVIAAAGSETTAALLSAVTWFLLIHPEVIDKLQHEVRSSFNSVSDITIGSVGRLPYLLACLNEALRRFPPAVGNLPRQVHEGGEVIAGRYVPENTMVEVQFYAMNHSSQHWHDALAYRPERWLNKVVRDIGEVADHSGEKGVNEDRLEVMQPFSVGPRHCIGRNLAYAEMRLILARIIFEFDMTLADQSKNWLENCKPYTVWEKAPLIVQLAPVKRG</sequence>
<reference evidence="11" key="2">
    <citation type="submission" date="2023-05" db="EMBL/GenBank/DDBJ databases">
        <authorList>
            <consortium name="Lawrence Berkeley National Laboratory"/>
            <person name="Steindorff A."/>
            <person name="Hensen N."/>
            <person name="Bonometti L."/>
            <person name="Westerberg I."/>
            <person name="Brannstrom I.O."/>
            <person name="Guillou S."/>
            <person name="Cros-Aarteil S."/>
            <person name="Calhoun S."/>
            <person name="Haridas S."/>
            <person name="Kuo A."/>
            <person name="Mondo S."/>
            <person name="Pangilinan J."/>
            <person name="Riley R."/>
            <person name="Labutti K."/>
            <person name="Andreopoulos B."/>
            <person name="Lipzen A."/>
            <person name="Chen C."/>
            <person name="Yanf M."/>
            <person name="Daum C."/>
            <person name="Ng V."/>
            <person name="Clum A."/>
            <person name="Ohm R."/>
            <person name="Martin F."/>
            <person name="Silar P."/>
            <person name="Natvig D."/>
            <person name="Lalanne C."/>
            <person name="Gautier V."/>
            <person name="Ament-Velasquez S.L."/>
            <person name="Kruys A."/>
            <person name="Hutchinson M.I."/>
            <person name="Powell A.J."/>
            <person name="Barry K."/>
            <person name="Miller A.N."/>
            <person name="Grigoriev I.V."/>
            <person name="Debuchy R."/>
            <person name="Gladieux P."/>
            <person name="Thoren M.H."/>
            <person name="Johannesson H."/>
        </authorList>
    </citation>
    <scope>NUCLEOTIDE SEQUENCE</scope>
    <source>
        <strain evidence="11">CBS 731.68</strain>
    </source>
</reference>